<dbReference type="EMBL" id="BK014744">
    <property type="protein sequence ID" value="DAD73799.1"/>
    <property type="molecule type" value="Genomic_DNA"/>
</dbReference>
<protein>
    <submittedName>
        <fullName evidence="1">Uncharacterized protein</fullName>
    </submittedName>
</protein>
<organism evidence="1">
    <name type="scientific">Siphoviridae sp. ctMsr1</name>
    <dbReference type="NCBI Taxonomy" id="2826264"/>
    <lineage>
        <taxon>Viruses</taxon>
        <taxon>Duplodnaviria</taxon>
        <taxon>Heunggongvirae</taxon>
        <taxon>Uroviricota</taxon>
        <taxon>Caudoviricetes</taxon>
    </lineage>
</organism>
<accession>A0A8S5LVA8</accession>
<evidence type="ECO:0000313" key="1">
    <source>
        <dbReference type="EMBL" id="DAD73799.1"/>
    </source>
</evidence>
<name>A0A8S5LVA8_9CAUD</name>
<reference evidence="1" key="1">
    <citation type="journal article" date="2021" name="Proc. Natl. Acad. Sci. U.S.A.">
        <title>A Catalog of Tens of Thousands of Viruses from Human Metagenomes Reveals Hidden Associations with Chronic Diseases.</title>
        <authorList>
            <person name="Tisza M.J."/>
            <person name="Buck C.B."/>
        </authorList>
    </citation>
    <scope>NUCLEOTIDE SEQUENCE</scope>
    <source>
        <strain evidence="1">CtMsr1</strain>
    </source>
</reference>
<proteinExistence type="predicted"/>
<sequence>MIERISAISINKFYNYDYSKLMIITFTIRTKDQPPESPSTRLAYYVDSKEWSGDFIKFNKPDVPIDDFDIDRLVFAYDLKNRVAEILKEEGL</sequence>